<reference evidence="1" key="1">
    <citation type="journal article" date="2014" name="Microbiology">
        <title>A 2,4-dichlorophenoxyacetic acid degradation plasmid pM7012 discloses distribution of an unclassified megaplasmid group across bacterial species.</title>
        <authorList>
            <person name="Sakai Y."/>
            <person name="Ogawa N."/>
            <person name="Shimomura Y."/>
            <person name="Fujii T."/>
        </authorList>
    </citation>
    <scope>NUCLEOTIDE SEQUENCE</scope>
    <source>
        <strain evidence="1">M701</strain>
    </source>
</reference>
<geneLocation type="plasmid" evidence="1">
    <name>pM7012</name>
</geneLocation>
<evidence type="ECO:0000313" key="1">
    <source>
        <dbReference type="EMBL" id="BAO18795.1"/>
    </source>
</evidence>
<sequence length="90" mass="9757">MKDQHYSATQIGMASMGCISGDGTKQCARMDNGCKPCNALSCMNMALRDFPETRPEIVVASLSIITRTAKNLNEIRRAIPSMEFALATTA</sequence>
<proteinExistence type="predicted"/>
<dbReference type="EMBL" id="AB853026">
    <property type="protein sequence ID" value="BAO18795.1"/>
    <property type="molecule type" value="Genomic_DNA"/>
</dbReference>
<organism evidence="1">
    <name type="scientific">Burkholderia sp. M701</name>
    <dbReference type="NCBI Taxonomy" id="326454"/>
    <lineage>
        <taxon>Bacteria</taxon>
        <taxon>Pseudomonadati</taxon>
        <taxon>Pseudomonadota</taxon>
        <taxon>Betaproteobacteria</taxon>
        <taxon>Burkholderiales</taxon>
        <taxon>Burkholderiaceae</taxon>
        <taxon>Burkholderia</taxon>
    </lineage>
</organism>
<protein>
    <submittedName>
        <fullName evidence="1">Uncharacterized protein</fullName>
    </submittedName>
</protein>
<dbReference type="PROSITE" id="PS51257">
    <property type="entry name" value="PROKAR_LIPOPROTEIN"/>
    <property type="match status" value="1"/>
</dbReference>
<keyword evidence="1" id="KW-0614">Plasmid</keyword>
<reference evidence="1" key="2">
    <citation type="submission" date="2024-06" db="EMBL/GenBank/DDBJ databases">
        <authorList>
            <person name="Sakai Y."/>
            <person name="Fujii T."/>
        </authorList>
    </citation>
    <scope>NUCLEOTIDE SEQUENCE</scope>
    <source>
        <strain evidence="1">M701</strain>
        <plasmid evidence="1">pM7012</plasmid>
    </source>
</reference>
<accession>V5YMI3</accession>
<dbReference type="RefSeq" id="WP_023842338.1">
    <property type="nucleotide sequence ID" value="NC_022995.1"/>
</dbReference>
<name>V5YMI3_9BURK</name>
<dbReference type="AlphaFoldDB" id="V5YMI3"/>